<keyword evidence="2" id="KW-1185">Reference proteome</keyword>
<protein>
    <submittedName>
        <fullName evidence="1">ABC transporter substrate-binding protein</fullName>
    </submittedName>
</protein>
<accession>A0A9W5W6R6</accession>
<dbReference type="Pfam" id="PF01547">
    <property type="entry name" value="SBP_bac_1"/>
    <property type="match status" value="1"/>
</dbReference>
<dbReference type="InterPro" id="IPR006059">
    <property type="entry name" value="SBP"/>
</dbReference>
<sequence length="469" mass="51743">MLRTATDYYFYQGGFSVKKGWTALVGMMLSLTLVITACSSGSDQSAGGGNSENASADAVAAEDQGGEINYWYPWGGDSEKWDKWRMEEFGKKNPGYKINATYVPPDGGLTNGKLVSAISGKNPPDVVISSEYASAYSLAAQGALEPLDEYLAALDFQESDVLSSFLPLMKYKDTTYLYPQDSNVNLLYYNVKMFEEAGLDPDNPPKTIEELDAAAEKLAKVNGSSIDRLGFIPWIDAGDDAFLWGWIFGANFIDEATGAVKLNDDSLANLYNWMNKYARKYNPEKIKSFTSGFGGAFSPDHPFFTGKVAMTVNGNWFANALKIYAPDLEYRVAAIPFPVGGREKATTFGTNVFMIPKGAKNPRNAMKFIMFAGQPEILADNINTWRSISIYTKPSDAIKWNKENDPVYKVVREVAASPNSGHPALTPVAKEMSNELKLLRDNVIYNNKDPKLLLEDAEKKLQTALDKKK</sequence>
<dbReference type="CDD" id="cd14748">
    <property type="entry name" value="PBP2_UgpB"/>
    <property type="match status" value="1"/>
</dbReference>
<reference evidence="1 2" key="1">
    <citation type="submission" date="2014-02" db="EMBL/GenBank/DDBJ databases">
        <title>Genome sequence of Paenibacillus darwinianus reveals adaptive mechanisms for survival in Antarctic soils.</title>
        <authorList>
            <person name="Dsouza M."/>
            <person name="Taylor M.W."/>
            <person name="Turner S.J."/>
            <person name="Aislabie J."/>
        </authorList>
    </citation>
    <scope>NUCLEOTIDE SEQUENCE [LARGE SCALE GENOMIC DNA]</scope>
    <source>
        <strain evidence="1 2">CE1</strain>
    </source>
</reference>
<gene>
    <name evidence="1" type="ORF">BG53_06240</name>
</gene>
<proteinExistence type="predicted"/>
<dbReference type="AlphaFoldDB" id="A0A9W5W6R6"/>
<dbReference type="Gene3D" id="3.40.190.10">
    <property type="entry name" value="Periplasmic binding protein-like II"/>
    <property type="match status" value="2"/>
</dbReference>
<evidence type="ECO:0000313" key="1">
    <source>
        <dbReference type="EMBL" id="EXX86464.1"/>
    </source>
</evidence>
<dbReference type="InterPro" id="IPR050490">
    <property type="entry name" value="Bact_solute-bd_prot1"/>
</dbReference>
<dbReference type="EMBL" id="JFHU01000190">
    <property type="protein sequence ID" value="EXX86464.1"/>
    <property type="molecule type" value="Genomic_DNA"/>
</dbReference>
<dbReference type="Proteomes" id="UP000053750">
    <property type="component" value="Unassembled WGS sequence"/>
</dbReference>
<name>A0A9W5W6R6_9BACL</name>
<evidence type="ECO:0000313" key="2">
    <source>
        <dbReference type="Proteomes" id="UP000053750"/>
    </source>
</evidence>
<dbReference type="PANTHER" id="PTHR43649:SF12">
    <property type="entry name" value="DIACETYLCHITOBIOSE BINDING PROTEIN DASA"/>
    <property type="match status" value="1"/>
</dbReference>
<organism evidence="1 2">
    <name type="scientific">Paenibacillus darwinianus</name>
    <dbReference type="NCBI Taxonomy" id="1380763"/>
    <lineage>
        <taxon>Bacteria</taxon>
        <taxon>Bacillati</taxon>
        <taxon>Bacillota</taxon>
        <taxon>Bacilli</taxon>
        <taxon>Bacillales</taxon>
        <taxon>Paenibacillaceae</taxon>
        <taxon>Paenibacillus</taxon>
    </lineage>
</organism>
<dbReference type="PANTHER" id="PTHR43649">
    <property type="entry name" value="ARABINOSE-BINDING PROTEIN-RELATED"/>
    <property type="match status" value="1"/>
</dbReference>
<dbReference type="SUPFAM" id="SSF53850">
    <property type="entry name" value="Periplasmic binding protein-like II"/>
    <property type="match status" value="1"/>
</dbReference>
<comment type="caution">
    <text evidence="1">The sequence shown here is derived from an EMBL/GenBank/DDBJ whole genome shotgun (WGS) entry which is preliminary data.</text>
</comment>